<keyword evidence="1 4" id="KW-0812">Transmembrane</keyword>
<dbReference type="Pfam" id="PF07690">
    <property type="entry name" value="MFS_1"/>
    <property type="match status" value="1"/>
</dbReference>
<organism evidence="6 7">
    <name type="scientific">Sphingomonas anseongensis</name>
    <dbReference type="NCBI Taxonomy" id="2908207"/>
    <lineage>
        <taxon>Bacteria</taxon>
        <taxon>Pseudomonadati</taxon>
        <taxon>Pseudomonadota</taxon>
        <taxon>Alphaproteobacteria</taxon>
        <taxon>Sphingomonadales</taxon>
        <taxon>Sphingomonadaceae</taxon>
        <taxon>Sphingomonas</taxon>
    </lineage>
</organism>
<feature type="transmembrane region" description="Helical" evidence="4">
    <location>
        <begin position="243"/>
        <end position="265"/>
    </location>
</feature>
<feature type="transmembrane region" description="Helical" evidence="4">
    <location>
        <begin position="277"/>
        <end position="294"/>
    </location>
</feature>
<feature type="domain" description="Major facilitator superfamily (MFS) profile" evidence="5">
    <location>
        <begin position="11"/>
        <end position="391"/>
    </location>
</feature>
<feature type="transmembrane region" description="Helical" evidence="4">
    <location>
        <begin position="218"/>
        <end position="237"/>
    </location>
</feature>
<dbReference type="SUPFAM" id="SSF103473">
    <property type="entry name" value="MFS general substrate transporter"/>
    <property type="match status" value="1"/>
</dbReference>
<dbReference type="Proteomes" id="UP001165343">
    <property type="component" value="Unassembled WGS sequence"/>
</dbReference>
<dbReference type="PANTHER" id="PTHR23518">
    <property type="entry name" value="C-METHYLTRANSFERASE"/>
    <property type="match status" value="1"/>
</dbReference>
<dbReference type="RefSeq" id="WP_249867810.1">
    <property type="nucleotide sequence ID" value="NZ_JAMGBC010000001.1"/>
</dbReference>
<dbReference type="Gene3D" id="1.20.1250.20">
    <property type="entry name" value="MFS general substrate transporter like domains"/>
    <property type="match status" value="2"/>
</dbReference>
<proteinExistence type="predicted"/>
<dbReference type="EMBL" id="JAMGBC010000001">
    <property type="protein sequence ID" value="MCL6678880.1"/>
    <property type="molecule type" value="Genomic_DNA"/>
</dbReference>
<accession>A0ABT0RF16</accession>
<dbReference type="InterPro" id="IPR036259">
    <property type="entry name" value="MFS_trans_sf"/>
</dbReference>
<sequence>MAGQRPPLPRTVWVLGFVSLLMDLSSEIYHALLPVFITSVLGLPVLALGAIDGVAEATASFAKLASGRLSDRSRRRKPWVLLGYGMAALSKPLFPLATGAVTVMAARFMDRIGKGIRGSPRDAMIADETPPEIRGRAFGLRQALDTVGALIAPIIAMALMYAFAGAVRTVFWIAIIPAALSALLIVFALKETSGATVTDKKQPLLRGFRELNVETRRILGVGFLFMLARFSESFLILRGMDLGLSPALSPLALVLFNVGFVALAYPAGALSDRIPPRSILMAGIAVLIAGDLILSQDWGLAGLTIGVLLWGAHMAMTQGIFARMIADSAPDHLRATSFGAYYFVTGVAGLLASLAAGALWDREGAGAVFVTAAGVAAVAWAMLALLPQEPRPSA</sequence>
<evidence type="ECO:0000259" key="5">
    <source>
        <dbReference type="PROSITE" id="PS50850"/>
    </source>
</evidence>
<evidence type="ECO:0000256" key="4">
    <source>
        <dbReference type="SAM" id="Phobius"/>
    </source>
</evidence>
<feature type="transmembrane region" description="Helical" evidence="4">
    <location>
        <begin position="300"/>
        <end position="326"/>
    </location>
</feature>
<evidence type="ECO:0000256" key="2">
    <source>
        <dbReference type="ARBA" id="ARBA00022989"/>
    </source>
</evidence>
<reference evidence="6" key="1">
    <citation type="submission" date="2022-05" db="EMBL/GenBank/DDBJ databases">
        <authorList>
            <person name="Jo J.-H."/>
            <person name="Im W.-T."/>
        </authorList>
    </citation>
    <scope>NUCLEOTIDE SEQUENCE</scope>
    <source>
        <strain evidence="6">RG327</strain>
    </source>
</reference>
<name>A0ABT0RF16_9SPHN</name>
<dbReference type="InterPro" id="IPR020846">
    <property type="entry name" value="MFS_dom"/>
</dbReference>
<dbReference type="PANTHER" id="PTHR23518:SF2">
    <property type="entry name" value="MAJOR FACILITATOR SUPERFAMILY TRANSPORTER"/>
    <property type="match status" value="1"/>
</dbReference>
<gene>
    <name evidence="6" type="ORF">LZ519_06050</name>
</gene>
<feature type="transmembrane region" description="Helical" evidence="4">
    <location>
        <begin position="338"/>
        <end position="360"/>
    </location>
</feature>
<dbReference type="PROSITE" id="PS50850">
    <property type="entry name" value="MFS"/>
    <property type="match status" value="1"/>
</dbReference>
<feature type="transmembrane region" description="Helical" evidence="4">
    <location>
        <begin position="366"/>
        <end position="386"/>
    </location>
</feature>
<keyword evidence="3 4" id="KW-0472">Membrane</keyword>
<protein>
    <submittedName>
        <fullName evidence="6">MFS transporter</fullName>
    </submittedName>
</protein>
<dbReference type="CDD" id="cd17370">
    <property type="entry name" value="MFS_MJ1317_like"/>
    <property type="match status" value="1"/>
</dbReference>
<keyword evidence="2 4" id="KW-1133">Transmembrane helix</keyword>
<evidence type="ECO:0000313" key="6">
    <source>
        <dbReference type="EMBL" id="MCL6678880.1"/>
    </source>
</evidence>
<evidence type="ECO:0000256" key="3">
    <source>
        <dbReference type="ARBA" id="ARBA00023136"/>
    </source>
</evidence>
<feature type="transmembrane region" description="Helical" evidence="4">
    <location>
        <begin position="170"/>
        <end position="189"/>
    </location>
</feature>
<evidence type="ECO:0000313" key="7">
    <source>
        <dbReference type="Proteomes" id="UP001165343"/>
    </source>
</evidence>
<keyword evidence="7" id="KW-1185">Reference proteome</keyword>
<dbReference type="InterPro" id="IPR011701">
    <property type="entry name" value="MFS"/>
</dbReference>
<feature type="transmembrane region" description="Helical" evidence="4">
    <location>
        <begin position="143"/>
        <end position="164"/>
    </location>
</feature>
<comment type="caution">
    <text evidence="6">The sequence shown here is derived from an EMBL/GenBank/DDBJ whole genome shotgun (WGS) entry which is preliminary data.</text>
</comment>
<evidence type="ECO:0000256" key="1">
    <source>
        <dbReference type="ARBA" id="ARBA00022692"/>
    </source>
</evidence>